<keyword evidence="8 9" id="KW-0051">Antiviral defense</keyword>
<comment type="subunit">
    <text evidence="9">Homodimer, forms a heterotetramer with a Cas1 homodimer.</text>
</comment>
<keyword evidence="13" id="KW-1185">Reference proteome</keyword>
<organism evidence="10 12">
    <name type="scientific">Campylobacter vicugnae</name>
    <dbReference type="NCBI Taxonomy" id="1660076"/>
    <lineage>
        <taxon>Bacteria</taxon>
        <taxon>Pseudomonadati</taxon>
        <taxon>Campylobacterota</taxon>
        <taxon>Epsilonproteobacteria</taxon>
        <taxon>Campylobacterales</taxon>
        <taxon>Campylobacteraceae</taxon>
        <taxon>Campylobacter</taxon>
    </lineage>
</organism>
<evidence type="ECO:0000256" key="5">
    <source>
        <dbReference type="ARBA" id="ARBA00022759"/>
    </source>
</evidence>
<dbReference type="GO" id="GO:0051607">
    <property type="term" value="P:defense response to virus"/>
    <property type="evidence" value="ECO:0007669"/>
    <property type="project" value="UniProtKB-UniRule"/>
</dbReference>
<reference evidence="11" key="2">
    <citation type="submission" date="2024-02" db="EMBL/GenBank/DDBJ databases">
        <authorList>
            <person name="Miller W.G."/>
            <person name="Yee E."/>
            <person name="Lopes B.S."/>
            <person name="Chapman M.H."/>
            <person name="Huynh S."/>
            <person name="Bono J.L."/>
            <person name="Parker C.T."/>
            <person name="Strachan N.J.C."/>
            <person name="Forbes K.J."/>
        </authorList>
    </citation>
    <scope>NUCLEOTIDE SEQUENCE</scope>
    <source>
        <strain evidence="11">RM9261</strain>
    </source>
</reference>
<keyword evidence="6 9" id="KW-0378">Hydrolase</keyword>
<evidence type="ECO:0000256" key="2">
    <source>
        <dbReference type="ARBA" id="ARBA00009959"/>
    </source>
</evidence>
<evidence type="ECO:0000256" key="3">
    <source>
        <dbReference type="ARBA" id="ARBA00022722"/>
    </source>
</evidence>
<evidence type="ECO:0000313" key="12">
    <source>
        <dbReference type="Proteomes" id="UP000194265"/>
    </source>
</evidence>
<evidence type="ECO:0000313" key="13">
    <source>
        <dbReference type="Proteomes" id="UP001318120"/>
    </source>
</evidence>
<comment type="cofactor">
    <cofactor evidence="1 9">
        <name>Mg(2+)</name>
        <dbReference type="ChEBI" id="CHEBI:18420"/>
    </cofactor>
</comment>
<evidence type="ECO:0000313" key="11">
    <source>
        <dbReference type="EMBL" id="WWC42241.1"/>
    </source>
</evidence>
<evidence type="ECO:0000256" key="1">
    <source>
        <dbReference type="ARBA" id="ARBA00001946"/>
    </source>
</evidence>
<dbReference type="KEGG" id="camz:CVIC12175_0537"/>
<evidence type="ECO:0000256" key="8">
    <source>
        <dbReference type="ARBA" id="ARBA00023118"/>
    </source>
</evidence>
<dbReference type="AlphaFoldDB" id="A0A1X9T095"/>
<dbReference type="OrthoDB" id="9791737at2"/>
<keyword evidence="7 9" id="KW-0460">Magnesium</keyword>
<evidence type="ECO:0000256" key="6">
    <source>
        <dbReference type="ARBA" id="ARBA00022801"/>
    </source>
</evidence>
<dbReference type="EMBL" id="CP144916">
    <property type="protein sequence ID" value="WWC42241.1"/>
    <property type="molecule type" value="Genomic_DNA"/>
</dbReference>
<gene>
    <name evidence="9 10" type="primary">cas2</name>
    <name evidence="10" type="ORF">CVIC8964_0535</name>
    <name evidence="11" type="ORF">CVIC9261_02635</name>
</gene>
<dbReference type="GeneID" id="93078381"/>
<dbReference type="SUPFAM" id="SSF143430">
    <property type="entry name" value="TTP0101/SSO1404-like"/>
    <property type="match status" value="1"/>
</dbReference>
<evidence type="ECO:0000313" key="10">
    <source>
        <dbReference type="EMBL" id="ARR01954.1"/>
    </source>
</evidence>
<dbReference type="InterPro" id="IPR021127">
    <property type="entry name" value="CRISPR_associated_Cas2"/>
</dbReference>
<proteinExistence type="inferred from homology"/>
<evidence type="ECO:0000256" key="7">
    <source>
        <dbReference type="ARBA" id="ARBA00022842"/>
    </source>
</evidence>
<name>A0A1X9T095_9BACT</name>
<dbReference type="EC" id="3.1.-.-" evidence="9"/>
<dbReference type="STRING" id="1660074.CVIC8964_0535"/>
<reference evidence="12 13" key="1">
    <citation type="journal article" date="2017" name="Genome Biol. Evol.">
        <title>Comparative Genomic Analysis Identifies a Campylobacter Clade Deficient in Selenium Metabolism.</title>
        <authorList>
            <person name="Miller W.G."/>
            <person name="Yee E."/>
            <person name="Lopes B.S."/>
            <person name="Chapman M.H."/>
            <person name="Huynh S."/>
            <person name="Bono J.L."/>
            <person name="Parker C.T."/>
            <person name="Strachan N.J.C."/>
            <person name="Forbes K.J."/>
        </authorList>
    </citation>
    <scope>NUCLEOTIDE SEQUENCE [LARGE SCALE GENOMIC DNA]</scope>
    <source>
        <strain evidence="10 12">RM8964</strain>
        <strain evidence="11 13">RM9261</strain>
    </source>
</reference>
<dbReference type="RefSeq" id="WP_086229221.1">
    <property type="nucleotide sequence ID" value="NZ_CP018791.1"/>
</dbReference>
<evidence type="ECO:0000256" key="9">
    <source>
        <dbReference type="HAMAP-Rule" id="MF_01471"/>
    </source>
</evidence>
<keyword evidence="5 9" id="KW-0255">Endonuclease</keyword>
<dbReference type="GO" id="GO:0016787">
    <property type="term" value="F:hydrolase activity"/>
    <property type="evidence" value="ECO:0007669"/>
    <property type="project" value="UniProtKB-KW"/>
</dbReference>
<dbReference type="Proteomes" id="UP000194265">
    <property type="component" value="Chromosome"/>
</dbReference>
<dbReference type="GO" id="GO:0043571">
    <property type="term" value="P:maintenance of CRISPR repeat elements"/>
    <property type="evidence" value="ECO:0007669"/>
    <property type="project" value="UniProtKB-UniRule"/>
</dbReference>
<comment type="similarity">
    <text evidence="2 9">Belongs to the CRISPR-associated endoribonuclease Cas2 protein family.</text>
</comment>
<dbReference type="Proteomes" id="UP001318120">
    <property type="component" value="Chromosome"/>
</dbReference>
<dbReference type="EMBL" id="CP018791">
    <property type="protein sequence ID" value="ARR01954.1"/>
    <property type="molecule type" value="Genomic_DNA"/>
</dbReference>
<protein>
    <recommendedName>
        <fullName evidence="9">CRISPR-associated endoribonuclease Cas2</fullName>
        <ecNumber evidence="9">3.1.-.-</ecNumber>
    </recommendedName>
</protein>
<dbReference type="GO" id="GO:0004521">
    <property type="term" value="F:RNA endonuclease activity"/>
    <property type="evidence" value="ECO:0007669"/>
    <property type="project" value="InterPro"/>
</dbReference>
<dbReference type="HAMAP" id="MF_01471">
    <property type="entry name" value="Cas2"/>
    <property type="match status" value="1"/>
</dbReference>
<sequence>MNSEILMRIMVMFDLPVGSKKERKEAAKFRSSLLKCGFFMLQFSVYARIVRGYDKAEVITNKIKSKLPSKGNVRMITITEKQYANMVVLKGEPKNSTEKLSLEKSLFEF</sequence>
<evidence type="ECO:0000256" key="4">
    <source>
        <dbReference type="ARBA" id="ARBA00022723"/>
    </source>
</evidence>
<keyword evidence="3 9" id="KW-0540">Nuclease</keyword>
<dbReference type="Pfam" id="PF09827">
    <property type="entry name" value="CRISPR_Cas2"/>
    <property type="match status" value="1"/>
</dbReference>
<comment type="function">
    <text evidence="9">CRISPR (clustered regularly interspaced short palindromic repeat), is an adaptive immune system that provides protection against mobile genetic elements (viruses, transposable elements and conjugative plasmids). CRISPR clusters contain sequences complementary to antecedent mobile elements and target invading nucleic acids. CRISPR clusters are transcribed and processed into CRISPR RNA (crRNA). Functions as a ssRNA-specific endoribonuclease. Involved in the integration of spacer DNA into the CRISPR cassette.</text>
</comment>
<accession>A0A1X9T095</accession>
<dbReference type="NCBIfam" id="TIGR01573">
    <property type="entry name" value="cas2"/>
    <property type="match status" value="1"/>
</dbReference>
<feature type="binding site" evidence="9">
    <location>
        <position position="14"/>
    </location>
    <ligand>
        <name>Mg(2+)</name>
        <dbReference type="ChEBI" id="CHEBI:18420"/>
        <note>catalytic</note>
    </ligand>
</feature>
<keyword evidence="4 9" id="KW-0479">Metal-binding</keyword>
<dbReference type="InterPro" id="IPR019199">
    <property type="entry name" value="Virulence_VapD/CRISPR_Cas2"/>
</dbReference>
<dbReference type="GO" id="GO:0046872">
    <property type="term" value="F:metal ion binding"/>
    <property type="evidence" value="ECO:0007669"/>
    <property type="project" value="UniProtKB-UniRule"/>
</dbReference>